<dbReference type="SUPFAM" id="SSF52777">
    <property type="entry name" value="CoA-dependent acyltransferases"/>
    <property type="match status" value="1"/>
</dbReference>
<evidence type="ECO:0000256" key="11">
    <source>
        <dbReference type="RuleBase" id="RU361241"/>
    </source>
</evidence>
<dbReference type="EMBL" id="SMFR01000002">
    <property type="protein sequence ID" value="TCJ96702.1"/>
    <property type="molecule type" value="Genomic_DNA"/>
</dbReference>
<keyword evidence="8 11" id="KW-0443">Lipid metabolism</keyword>
<dbReference type="EC" id="2.3.1.20" evidence="4 11"/>
<dbReference type="STRING" id="1210063.GCA_001612665_00393"/>
<evidence type="ECO:0000313" key="16">
    <source>
        <dbReference type="Proteomes" id="UP000294856"/>
    </source>
</evidence>
<keyword evidence="12" id="KW-0472">Membrane</keyword>
<reference evidence="15 16" key="1">
    <citation type="submission" date="2019-03" db="EMBL/GenBank/DDBJ databases">
        <title>Genomic Encyclopedia of Type Strains, Phase IV (KMG-IV): sequencing the most valuable type-strain genomes for metagenomic binning, comparative biology and taxonomic classification.</title>
        <authorList>
            <person name="Goeker M."/>
        </authorList>
    </citation>
    <scope>NUCLEOTIDE SEQUENCE [LARGE SCALE GENOMIC DNA]</scope>
    <source>
        <strain evidence="15 16">DSM 44684</strain>
    </source>
</reference>
<comment type="pathway">
    <text evidence="2">Lipid metabolism.</text>
</comment>
<dbReference type="InterPro" id="IPR004255">
    <property type="entry name" value="O-acyltransferase_WSD1_N"/>
</dbReference>
<proteinExistence type="inferred from homology"/>
<organism evidence="15 16">
    <name type="scientific">Nocardia alba</name>
    <dbReference type="NCBI Taxonomy" id="225051"/>
    <lineage>
        <taxon>Bacteria</taxon>
        <taxon>Bacillati</taxon>
        <taxon>Actinomycetota</taxon>
        <taxon>Actinomycetes</taxon>
        <taxon>Mycobacteriales</taxon>
        <taxon>Nocardiaceae</taxon>
        <taxon>Nocardia</taxon>
    </lineage>
</organism>
<comment type="similarity">
    <text evidence="3 11">Belongs to the long-chain O-acyltransferase family.</text>
</comment>
<evidence type="ECO:0000256" key="8">
    <source>
        <dbReference type="ARBA" id="ARBA00023098"/>
    </source>
</evidence>
<dbReference type="Proteomes" id="UP000294856">
    <property type="component" value="Unassembled WGS sequence"/>
</dbReference>
<dbReference type="AlphaFoldDB" id="A0A4R1FSQ2"/>
<keyword evidence="16" id="KW-1185">Reference proteome</keyword>
<protein>
    <recommendedName>
        <fullName evidence="4 11">Diacylglycerol O-acyltransferase</fullName>
        <ecNumber evidence="4 11">2.3.1.20</ecNumber>
    </recommendedName>
</protein>
<dbReference type="GO" id="GO:0004144">
    <property type="term" value="F:diacylglycerol O-acyltransferase activity"/>
    <property type="evidence" value="ECO:0007669"/>
    <property type="project" value="UniProtKB-EC"/>
</dbReference>
<keyword evidence="12" id="KW-1133">Transmembrane helix</keyword>
<dbReference type="GO" id="GO:0019432">
    <property type="term" value="P:triglyceride biosynthetic process"/>
    <property type="evidence" value="ECO:0007669"/>
    <property type="project" value="UniProtKB-UniPathway"/>
</dbReference>
<evidence type="ECO:0000256" key="4">
    <source>
        <dbReference type="ARBA" id="ARBA00013244"/>
    </source>
</evidence>
<evidence type="ECO:0000256" key="2">
    <source>
        <dbReference type="ARBA" id="ARBA00005189"/>
    </source>
</evidence>
<evidence type="ECO:0000259" key="14">
    <source>
        <dbReference type="Pfam" id="PF06974"/>
    </source>
</evidence>
<name>A0A4R1FSQ2_9NOCA</name>
<sequence length="470" mass="51127">MPTSTLNPIDVAFLWGESDSNLMNIAHLDIFRLPPEAGPDFVSDLVDDLRTYTGATSPFDRRLDSAVISRALPRWVSIDTPDLDYHLRRHVLPAPGGQRELGDLVSRLHGIPMDRSHPLWQLHVIEGLDDGRLALYIKGHHALLDGVATVRLARKVMSNDPDERGRPAIWAYQNSGKRRTRRDPEAPGASLPAISSLLRLLNTPIRGVTDQLTGLQAISRMYGGLTETDAALIKPYTAPPSILNGPITAERRIATQSFDMNRISILAQRCGGTINDVIVAICAGGLRRYLAEIGELPKDSLIAGMPMSFRPKDSDDAEGNATTMALATLATDIDDVRERVSAIVASTVEAKAHMSRMSSAAVMAYTAMLMAPFGASLVLGVSSRITPMFNVIISNMPGPSEQLHYNGMALEEWHAVSIPLDGQALNITILSYANRLNLCVTACATSLPHVQRVAPYCADALAELERAYLQ</sequence>
<evidence type="ECO:0000256" key="6">
    <source>
        <dbReference type="ARBA" id="ARBA00022679"/>
    </source>
</evidence>
<dbReference type="GO" id="GO:0001666">
    <property type="term" value="P:response to hypoxia"/>
    <property type="evidence" value="ECO:0007669"/>
    <property type="project" value="TreeGrafter"/>
</dbReference>
<dbReference type="NCBIfam" id="TIGR02946">
    <property type="entry name" value="acyl_WS_DGAT"/>
    <property type="match status" value="1"/>
</dbReference>
<feature type="transmembrane region" description="Helical" evidence="12">
    <location>
        <begin position="362"/>
        <end position="381"/>
    </location>
</feature>
<dbReference type="UniPathway" id="UPA00282"/>
<dbReference type="GO" id="GO:0051701">
    <property type="term" value="P:biological process involved in interaction with host"/>
    <property type="evidence" value="ECO:0007669"/>
    <property type="project" value="TreeGrafter"/>
</dbReference>
<feature type="domain" description="O-acyltransferase WSD1-like N-terminal" evidence="13">
    <location>
        <begin position="6"/>
        <end position="278"/>
    </location>
</feature>
<dbReference type="InterPro" id="IPR009721">
    <property type="entry name" value="O-acyltransferase_WSD1_C"/>
</dbReference>
<dbReference type="OrthoDB" id="9810950at2"/>
<dbReference type="GO" id="GO:0071731">
    <property type="term" value="P:response to nitric oxide"/>
    <property type="evidence" value="ECO:0007669"/>
    <property type="project" value="TreeGrafter"/>
</dbReference>
<feature type="domain" description="O-acyltransferase WSD1 C-terminal" evidence="14">
    <location>
        <begin position="319"/>
        <end position="464"/>
    </location>
</feature>
<comment type="catalytic activity">
    <reaction evidence="10 11">
        <text>an acyl-CoA + a 1,2-diacyl-sn-glycerol = a triacyl-sn-glycerol + CoA</text>
        <dbReference type="Rhea" id="RHEA:10868"/>
        <dbReference type="ChEBI" id="CHEBI:17815"/>
        <dbReference type="ChEBI" id="CHEBI:57287"/>
        <dbReference type="ChEBI" id="CHEBI:58342"/>
        <dbReference type="ChEBI" id="CHEBI:64615"/>
        <dbReference type="EC" id="2.3.1.20"/>
    </reaction>
</comment>
<dbReference type="GO" id="GO:0005886">
    <property type="term" value="C:plasma membrane"/>
    <property type="evidence" value="ECO:0007669"/>
    <property type="project" value="TreeGrafter"/>
</dbReference>
<dbReference type="Pfam" id="PF03007">
    <property type="entry name" value="WS_DGAT_cat"/>
    <property type="match status" value="1"/>
</dbReference>
<keyword evidence="12" id="KW-0812">Transmembrane</keyword>
<evidence type="ECO:0000256" key="3">
    <source>
        <dbReference type="ARBA" id="ARBA00009587"/>
    </source>
</evidence>
<comment type="caution">
    <text evidence="15">The sequence shown here is derived from an EMBL/GenBank/DDBJ whole genome shotgun (WGS) entry which is preliminary data.</text>
</comment>
<dbReference type="RefSeq" id="WP_067445333.1">
    <property type="nucleotide sequence ID" value="NZ_SMFR01000002.1"/>
</dbReference>
<accession>A0A4R1FSQ2</accession>
<evidence type="ECO:0000256" key="10">
    <source>
        <dbReference type="ARBA" id="ARBA00048109"/>
    </source>
</evidence>
<dbReference type="GO" id="GO:0006071">
    <property type="term" value="P:glycerol metabolic process"/>
    <property type="evidence" value="ECO:0007669"/>
    <property type="project" value="UniProtKB-KW"/>
</dbReference>
<comment type="pathway">
    <text evidence="1 11">Glycerolipid metabolism; triacylglycerol biosynthesis.</text>
</comment>
<evidence type="ECO:0000256" key="5">
    <source>
        <dbReference type="ARBA" id="ARBA00022516"/>
    </source>
</evidence>
<dbReference type="InterPro" id="IPR014292">
    <property type="entry name" value="Acyl_transf_WS/DGAT"/>
</dbReference>
<dbReference type="PANTHER" id="PTHR31650:SF1">
    <property type="entry name" value="WAX ESTER SYNTHASE_DIACYLGLYCEROL ACYLTRANSFERASE 4-RELATED"/>
    <property type="match status" value="1"/>
</dbReference>
<evidence type="ECO:0000256" key="9">
    <source>
        <dbReference type="ARBA" id="ARBA00023315"/>
    </source>
</evidence>
<keyword evidence="5 11" id="KW-0444">Lipid biosynthesis</keyword>
<evidence type="ECO:0000256" key="7">
    <source>
        <dbReference type="ARBA" id="ARBA00022798"/>
    </source>
</evidence>
<gene>
    <name evidence="15" type="ORF">DFR71_2734</name>
</gene>
<keyword evidence="6 11" id="KW-0808">Transferase</keyword>
<evidence type="ECO:0000313" key="15">
    <source>
        <dbReference type="EMBL" id="TCJ96702.1"/>
    </source>
</evidence>
<evidence type="ECO:0000256" key="12">
    <source>
        <dbReference type="SAM" id="Phobius"/>
    </source>
</evidence>
<dbReference type="InterPro" id="IPR045034">
    <property type="entry name" value="O-acyltransferase_WSD1-like"/>
</dbReference>
<dbReference type="PANTHER" id="PTHR31650">
    <property type="entry name" value="O-ACYLTRANSFERASE (WSD1-LIKE) FAMILY PROTEIN"/>
    <property type="match status" value="1"/>
</dbReference>
<keyword evidence="7 11" id="KW-0319">Glycerol metabolism</keyword>
<evidence type="ECO:0000256" key="1">
    <source>
        <dbReference type="ARBA" id="ARBA00004771"/>
    </source>
</evidence>
<dbReference type="Pfam" id="PF06974">
    <property type="entry name" value="WS_DGAT_C"/>
    <property type="match status" value="1"/>
</dbReference>
<keyword evidence="9 11" id="KW-0012">Acyltransferase</keyword>
<evidence type="ECO:0000259" key="13">
    <source>
        <dbReference type="Pfam" id="PF03007"/>
    </source>
</evidence>